<gene>
    <name evidence="2" type="ORF">OBRU01_13239</name>
</gene>
<dbReference type="GO" id="GO:0140326">
    <property type="term" value="F:ATPase-coupled intramembrane lipid transporter activity"/>
    <property type="evidence" value="ECO:0007669"/>
    <property type="project" value="TreeGrafter"/>
</dbReference>
<dbReference type="AlphaFoldDB" id="A0A0L7L3D9"/>
<protein>
    <submittedName>
        <fullName evidence="2">Putative phospholipid-transporting ATPase IA</fullName>
    </submittedName>
</protein>
<evidence type="ECO:0000259" key="1">
    <source>
        <dbReference type="Pfam" id="PF16209"/>
    </source>
</evidence>
<dbReference type="SUPFAM" id="SSF81665">
    <property type="entry name" value="Calcium ATPase, transmembrane domain M"/>
    <property type="match status" value="1"/>
</dbReference>
<proteinExistence type="predicted"/>
<dbReference type="Gene3D" id="2.70.150.10">
    <property type="entry name" value="Calcium-transporting ATPase, cytoplasmic transduction domain A"/>
    <property type="match status" value="1"/>
</dbReference>
<dbReference type="GO" id="GO:0005802">
    <property type="term" value="C:trans-Golgi network"/>
    <property type="evidence" value="ECO:0007669"/>
    <property type="project" value="TreeGrafter"/>
</dbReference>
<dbReference type="InterPro" id="IPR032631">
    <property type="entry name" value="P-type_ATPase_N"/>
</dbReference>
<dbReference type="Proteomes" id="UP000037510">
    <property type="component" value="Unassembled WGS sequence"/>
</dbReference>
<organism evidence="2 3">
    <name type="scientific">Operophtera brumata</name>
    <name type="common">Winter moth</name>
    <name type="synonym">Phalaena brumata</name>
    <dbReference type="NCBI Taxonomy" id="104452"/>
    <lineage>
        <taxon>Eukaryota</taxon>
        <taxon>Metazoa</taxon>
        <taxon>Ecdysozoa</taxon>
        <taxon>Arthropoda</taxon>
        <taxon>Hexapoda</taxon>
        <taxon>Insecta</taxon>
        <taxon>Pterygota</taxon>
        <taxon>Neoptera</taxon>
        <taxon>Endopterygota</taxon>
        <taxon>Lepidoptera</taxon>
        <taxon>Glossata</taxon>
        <taxon>Ditrysia</taxon>
        <taxon>Geometroidea</taxon>
        <taxon>Geometridae</taxon>
        <taxon>Larentiinae</taxon>
        <taxon>Operophtera</taxon>
    </lineage>
</organism>
<keyword evidence="3" id="KW-1185">Reference proteome</keyword>
<feature type="domain" description="P-type ATPase N-terminal" evidence="1">
    <location>
        <begin position="26"/>
        <end position="67"/>
    </location>
</feature>
<dbReference type="PANTHER" id="PTHR24092">
    <property type="entry name" value="PROBABLE PHOSPHOLIPID-TRANSPORTING ATPASE"/>
    <property type="match status" value="1"/>
</dbReference>
<dbReference type="InterPro" id="IPR023298">
    <property type="entry name" value="ATPase_P-typ_TM_dom_sf"/>
</dbReference>
<dbReference type="InterPro" id="IPR008250">
    <property type="entry name" value="ATPase_P-typ_transduc_dom_A_sf"/>
</dbReference>
<dbReference type="GO" id="GO:0045332">
    <property type="term" value="P:phospholipid translocation"/>
    <property type="evidence" value="ECO:0007669"/>
    <property type="project" value="TreeGrafter"/>
</dbReference>
<evidence type="ECO:0000313" key="2">
    <source>
        <dbReference type="EMBL" id="KOB69935.1"/>
    </source>
</evidence>
<dbReference type="EMBL" id="JTDY01003210">
    <property type="protein sequence ID" value="KOB69935.1"/>
    <property type="molecule type" value="Genomic_DNA"/>
</dbReference>
<dbReference type="GO" id="GO:0005886">
    <property type="term" value="C:plasma membrane"/>
    <property type="evidence" value="ECO:0007669"/>
    <property type="project" value="TreeGrafter"/>
</dbReference>
<dbReference type="Pfam" id="PF16209">
    <property type="entry name" value="PhoLip_ATPase_N"/>
    <property type="match status" value="1"/>
</dbReference>
<name>A0A0L7L3D9_OPEBR</name>
<comment type="caution">
    <text evidence="2">The sequence shown here is derived from an EMBL/GenBank/DDBJ whole genome shotgun (WGS) entry which is preliminary data.</text>
</comment>
<dbReference type="PANTHER" id="PTHR24092:SF150">
    <property type="entry name" value="PHOSPHOLIPID-TRANSPORTING ATPASE"/>
    <property type="match status" value="1"/>
</dbReference>
<sequence>MNYSCMNVSSPCIVVFASEARFPRSLTTFIPLFLFEQFRRYSNCFFLLIALLQQIPDVSPTGRWTTLTPLILILSISALKEIVEDFKRHRADDETNGRKVEVLREEKWVEIRWDKLQIGDICKVIHDQFFPADLILLASR</sequence>
<accession>A0A0L7L3D9</accession>
<dbReference type="SUPFAM" id="SSF81653">
    <property type="entry name" value="Calcium ATPase, transduction domain A"/>
    <property type="match status" value="1"/>
</dbReference>
<reference evidence="2 3" key="1">
    <citation type="journal article" date="2015" name="Genome Biol. Evol.">
        <title>The genome of winter moth (Operophtera brumata) provides a genomic perspective on sexual dimorphism and phenology.</title>
        <authorList>
            <person name="Derks M.F."/>
            <person name="Smit S."/>
            <person name="Salis L."/>
            <person name="Schijlen E."/>
            <person name="Bossers A."/>
            <person name="Mateman C."/>
            <person name="Pijl A.S."/>
            <person name="de Ridder D."/>
            <person name="Groenen M.A."/>
            <person name="Visser M.E."/>
            <person name="Megens H.J."/>
        </authorList>
    </citation>
    <scope>NUCLEOTIDE SEQUENCE [LARGE SCALE GENOMIC DNA]</scope>
    <source>
        <strain evidence="2">WM2013NL</strain>
        <tissue evidence="2">Head and thorax</tissue>
    </source>
</reference>
<evidence type="ECO:0000313" key="3">
    <source>
        <dbReference type="Proteomes" id="UP000037510"/>
    </source>
</evidence>
<dbReference type="STRING" id="104452.A0A0L7L3D9"/>